<dbReference type="AlphaFoldDB" id="A8ZXH8"/>
<sequence length="257" mass="28726">MATERELMASRIFLRAVLPVIRVLLEDDPKIKKRFEKVQADVQFVARDPAGDVGACLVFDNGSFTVVQGVVDKPDIAFVFGSVASMNAMFAGKPALPRIRGIFKVGLLIKVMTILLALKILMPNARPKDPAKKRLKVKMTFYMITTAMSQYNKGGDPEMAKWTSQQPERIYQITVDDEIAAYLRVKAGKTKAGRGTFTKRRPFIHLKFNGVEGAMPVVLNDVDMITAIREGYLSIEGSPEYGRDFGDFMMRIQNLIT</sequence>
<accession>A8ZXH8</accession>
<protein>
    <recommendedName>
        <fullName evidence="3">SCP2 domain-containing protein</fullName>
    </recommendedName>
</protein>
<evidence type="ECO:0000313" key="1">
    <source>
        <dbReference type="EMBL" id="ABW66936.1"/>
    </source>
</evidence>
<name>A8ZXH8_DESOH</name>
<evidence type="ECO:0008006" key="3">
    <source>
        <dbReference type="Google" id="ProtNLM"/>
    </source>
</evidence>
<reference evidence="1 2" key="1">
    <citation type="submission" date="2007-10" db="EMBL/GenBank/DDBJ databases">
        <title>Complete sequence of Desulfococcus oleovorans Hxd3.</title>
        <authorList>
            <consortium name="US DOE Joint Genome Institute"/>
            <person name="Copeland A."/>
            <person name="Lucas S."/>
            <person name="Lapidus A."/>
            <person name="Barry K."/>
            <person name="Glavina del Rio T."/>
            <person name="Dalin E."/>
            <person name="Tice H."/>
            <person name="Pitluck S."/>
            <person name="Kiss H."/>
            <person name="Brettin T."/>
            <person name="Bruce D."/>
            <person name="Detter J.C."/>
            <person name="Han C."/>
            <person name="Schmutz J."/>
            <person name="Larimer F."/>
            <person name="Land M."/>
            <person name="Hauser L."/>
            <person name="Kyrpides N."/>
            <person name="Kim E."/>
            <person name="Wawrik B."/>
            <person name="Richardson P."/>
        </authorList>
    </citation>
    <scope>NUCLEOTIDE SEQUENCE [LARGE SCALE GENOMIC DNA]</scope>
    <source>
        <strain evidence="2">DSM 6200 / JCM 39069 / Hxd3</strain>
    </source>
</reference>
<gene>
    <name evidence="1" type="ordered locus">Dole_1129</name>
</gene>
<dbReference type="HOGENOM" id="CLU_1080638_0_0_7"/>
<dbReference type="RefSeq" id="WP_012174554.1">
    <property type="nucleotide sequence ID" value="NC_009943.1"/>
</dbReference>
<evidence type="ECO:0000313" key="2">
    <source>
        <dbReference type="Proteomes" id="UP000008561"/>
    </source>
</evidence>
<keyword evidence="2" id="KW-1185">Reference proteome</keyword>
<dbReference type="OrthoDB" id="3265333at2"/>
<dbReference type="STRING" id="96561.Dole_1129"/>
<dbReference type="KEGG" id="dol:Dole_1129"/>
<dbReference type="eggNOG" id="ENOG5031UC0">
    <property type="taxonomic scope" value="Bacteria"/>
</dbReference>
<organism evidence="1 2">
    <name type="scientific">Desulfosudis oleivorans (strain DSM 6200 / JCM 39069 / Hxd3)</name>
    <name type="common">Desulfococcus oleovorans</name>
    <dbReference type="NCBI Taxonomy" id="96561"/>
    <lineage>
        <taxon>Bacteria</taxon>
        <taxon>Pseudomonadati</taxon>
        <taxon>Thermodesulfobacteriota</taxon>
        <taxon>Desulfobacteria</taxon>
        <taxon>Desulfobacterales</taxon>
        <taxon>Desulfosudaceae</taxon>
        <taxon>Desulfosudis</taxon>
    </lineage>
</organism>
<dbReference type="Proteomes" id="UP000008561">
    <property type="component" value="Chromosome"/>
</dbReference>
<dbReference type="EMBL" id="CP000859">
    <property type="protein sequence ID" value="ABW66936.1"/>
    <property type="molecule type" value="Genomic_DNA"/>
</dbReference>
<proteinExistence type="predicted"/>